<dbReference type="Proteomes" id="UP000308724">
    <property type="component" value="Unassembled WGS sequence"/>
</dbReference>
<evidence type="ECO:0000313" key="2">
    <source>
        <dbReference type="EMBL" id="TIA33725.1"/>
    </source>
</evidence>
<proteinExistence type="predicted"/>
<protein>
    <submittedName>
        <fullName evidence="2">Uncharacterized protein</fullName>
    </submittedName>
</protein>
<feature type="region of interest" description="Disordered" evidence="1">
    <location>
        <begin position="142"/>
        <end position="178"/>
    </location>
</feature>
<feature type="compositionally biased region" description="Basic and acidic residues" evidence="1">
    <location>
        <begin position="149"/>
        <end position="166"/>
    </location>
</feature>
<name>A0A4T0BN06_AURPU</name>
<evidence type="ECO:0000256" key="1">
    <source>
        <dbReference type="SAM" id="MobiDB-lite"/>
    </source>
</evidence>
<accession>A0A4T0BN06</accession>
<organism evidence="2 3">
    <name type="scientific">Aureobasidium pullulans</name>
    <name type="common">Black yeast</name>
    <name type="synonym">Pullularia pullulans</name>
    <dbReference type="NCBI Taxonomy" id="5580"/>
    <lineage>
        <taxon>Eukaryota</taxon>
        <taxon>Fungi</taxon>
        <taxon>Dikarya</taxon>
        <taxon>Ascomycota</taxon>
        <taxon>Pezizomycotina</taxon>
        <taxon>Dothideomycetes</taxon>
        <taxon>Dothideomycetidae</taxon>
        <taxon>Dothideales</taxon>
        <taxon>Saccotheciaceae</taxon>
        <taxon>Aureobasidium</taxon>
    </lineage>
</organism>
<dbReference type="EMBL" id="QZBZ01000183">
    <property type="protein sequence ID" value="TIA33725.1"/>
    <property type="molecule type" value="Genomic_DNA"/>
</dbReference>
<comment type="caution">
    <text evidence="2">The sequence shown here is derived from an EMBL/GenBank/DDBJ whole genome shotgun (WGS) entry which is preliminary data.</text>
</comment>
<dbReference type="AlphaFoldDB" id="A0A4T0BN06"/>
<gene>
    <name evidence="2" type="ORF">D6C78_07349</name>
</gene>
<reference evidence="2 3" key="1">
    <citation type="submission" date="2018-10" db="EMBL/GenBank/DDBJ databases">
        <title>Fifty Aureobasidium pullulans genomes reveal a recombining polyextremotolerant generalist.</title>
        <authorList>
            <person name="Gostincar C."/>
            <person name="Turk M."/>
            <person name="Zajc J."/>
            <person name="Gunde-Cimerman N."/>
        </authorList>
    </citation>
    <scope>NUCLEOTIDE SEQUENCE [LARGE SCALE GENOMIC DNA]</scope>
    <source>
        <strain evidence="2 3">EXF-1645</strain>
    </source>
</reference>
<sequence>MYDHIPQAWIATYLCDPIIADDEFEAALEMQGNLLLRGTQYIKGVQNQDDEALALLQQNPLYQSLRSCIIGVMLMGLPPDNSEESEKLRWCGQTFTDPSITSSVGDPQSSKISELLDISSSHWASVDVVCFFTRGETEEVDIWENPSQESHKSHGLEQTDVRKTPERPSSSSMAREDISRTPDKLLEKHLYQCFLQVDKSWFLNEMQQLIARVSERGHLRLRLRHAFSKFALFEAIRSGRLNAVRTIRDALPSSEEHQDFHRVRTAYICAIDAISQSVLDPASPSAGISETINERIKICSFLEGYVQSSTRRYESRRPNFDTNIDDGWEVFPESFSAILHQWELVEMIREWDNDRAPFQEDLETEDNKQPGVTTELSDLLDNLTITGHGTQFQGMTCDQYVRKHWGDLGHQIACLFFDAAKLVQNTGIQRISSIVMTAPGRSPLGKITAYAFTDHIYLGMQALTASEVFQIQCITGWLCQTFRPLRPQITKTLQLSLMPQWLRVTNDMKMQSCVISGAFLWPLEPLRVKEANCWTALFKSGIVAETFAFMHGRHGGHGGPDEPEGLEMNFELMTSLAAVTSRYWLDTKHTAGFILLGFFTALVPVSVHASGAVQWHFESKSFEMPGSPRSESVEDRMNKKSASSDILSPLDLRSTHEHWVSIKDPSRFSTMRCFVGLWPQANILLGTEDAGYTLGTSELSCLSKALHFDGTEFAGALGGAAGPLQPLLQGTAVYKLRSHVQQFDKAICYAAALNILTRQVALVYDCQSHVGWLVPQLSLLLHLCHVYYETYHGRSGTPDPIPWAQPSPDGASAALEAFSGSSEVVVTDFGAGKRFLLEHNKTAADIDPIGIQEDVLFRTSESSYSAAGW</sequence>
<evidence type="ECO:0000313" key="3">
    <source>
        <dbReference type="Proteomes" id="UP000308724"/>
    </source>
</evidence>